<dbReference type="Proteomes" id="UP000784294">
    <property type="component" value="Unassembled WGS sequence"/>
</dbReference>
<feature type="compositionally biased region" description="Polar residues" evidence="1">
    <location>
        <begin position="1"/>
        <end position="12"/>
    </location>
</feature>
<dbReference type="AlphaFoldDB" id="A0A3S5BZ21"/>
<reference evidence="2" key="1">
    <citation type="submission" date="2018-11" db="EMBL/GenBank/DDBJ databases">
        <authorList>
            <consortium name="Pathogen Informatics"/>
        </authorList>
    </citation>
    <scope>NUCLEOTIDE SEQUENCE</scope>
</reference>
<organism evidence="2 3">
    <name type="scientific">Protopolystoma xenopodis</name>
    <dbReference type="NCBI Taxonomy" id="117903"/>
    <lineage>
        <taxon>Eukaryota</taxon>
        <taxon>Metazoa</taxon>
        <taxon>Spiralia</taxon>
        <taxon>Lophotrochozoa</taxon>
        <taxon>Platyhelminthes</taxon>
        <taxon>Monogenea</taxon>
        <taxon>Polyopisthocotylea</taxon>
        <taxon>Polystomatidea</taxon>
        <taxon>Polystomatidae</taxon>
        <taxon>Protopolystoma</taxon>
    </lineage>
</organism>
<evidence type="ECO:0000313" key="3">
    <source>
        <dbReference type="Proteomes" id="UP000784294"/>
    </source>
</evidence>
<evidence type="ECO:0000313" key="2">
    <source>
        <dbReference type="EMBL" id="VEL25358.1"/>
    </source>
</evidence>
<feature type="region of interest" description="Disordered" evidence="1">
    <location>
        <begin position="1"/>
        <end position="102"/>
    </location>
</feature>
<evidence type="ECO:0000256" key="1">
    <source>
        <dbReference type="SAM" id="MobiDB-lite"/>
    </source>
</evidence>
<proteinExistence type="predicted"/>
<gene>
    <name evidence="2" type="ORF">PXEA_LOCUS18798</name>
</gene>
<name>A0A3S5BZ21_9PLAT</name>
<protein>
    <submittedName>
        <fullName evidence="2">Uncharacterized protein</fullName>
    </submittedName>
</protein>
<comment type="caution">
    <text evidence="2">The sequence shown here is derived from an EMBL/GenBank/DDBJ whole genome shotgun (WGS) entry which is preliminary data.</text>
</comment>
<dbReference type="EMBL" id="CAAALY010073361">
    <property type="protein sequence ID" value="VEL25358.1"/>
    <property type="molecule type" value="Genomic_DNA"/>
</dbReference>
<accession>A0A3S5BZ21</accession>
<sequence length="177" mass="18185">MQQRPSGGNQAQVHGIGYSNAPCSGGRVIGNVSTTTGQPADITRLSGPSNVSVPARSSGHRSSNWSSTAGGLGSSAHVGAPGSGTGAASGTGGSGGASNKVPLTPEEEAARARARSLAASHAAKASVAARRARAERALLEQRVVQIYQSFLNRRKLAINLIKQEIEVFFLNCIVMFF</sequence>
<feature type="compositionally biased region" description="Gly residues" evidence="1">
    <location>
        <begin position="81"/>
        <end position="96"/>
    </location>
</feature>
<keyword evidence="3" id="KW-1185">Reference proteome</keyword>